<protein>
    <submittedName>
        <fullName evidence="3">GIN domain-containing protein</fullName>
    </submittedName>
</protein>
<evidence type="ECO:0000256" key="1">
    <source>
        <dbReference type="SAM" id="SignalP"/>
    </source>
</evidence>
<keyword evidence="4" id="KW-1185">Reference proteome</keyword>
<feature type="signal peptide" evidence="1">
    <location>
        <begin position="1"/>
        <end position="33"/>
    </location>
</feature>
<dbReference type="Gene3D" id="2.160.20.120">
    <property type="match status" value="1"/>
</dbReference>
<evidence type="ECO:0000313" key="4">
    <source>
        <dbReference type="Proteomes" id="UP001595681"/>
    </source>
</evidence>
<dbReference type="Proteomes" id="UP001595681">
    <property type="component" value="Unassembled WGS sequence"/>
</dbReference>
<gene>
    <name evidence="3" type="ORF">ACFOKF_12430</name>
</gene>
<feature type="chain" id="PRO_5045495131" evidence="1">
    <location>
        <begin position="34"/>
        <end position="244"/>
    </location>
</feature>
<accession>A0ABV7NFC3</accession>
<sequence length="244" mass="24154">MHDQGCGTGRSALRALSAAGLIAGLMIAAPAGAATRGFTITSFDAIRVEAPVTIILTTGAGASARAEGDQAMLDRLKLDVSGRLLTITADRARNGTKSGGAATLRLSTGALERVMLAGGGSLSINRMKGLRGDIIVGGNGDVSVAAVDLDQIGVTMAGGGRVALNGRAGVATIRLSGPGTIAAEPLRARQATITNDGAGSLTLTTDVTAKIIATGSGNVTIAGKPACSVDNRGVGRVLCGGETY</sequence>
<organism evidence="3 4">
    <name type="scientific">Sphingobium rhizovicinum</name>
    <dbReference type="NCBI Taxonomy" id="432308"/>
    <lineage>
        <taxon>Bacteria</taxon>
        <taxon>Pseudomonadati</taxon>
        <taxon>Pseudomonadota</taxon>
        <taxon>Alphaproteobacteria</taxon>
        <taxon>Sphingomonadales</taxon>
        <taxon>Sphingomonadaceae</taxon>
        <taxon>Sphingobium</taxon>
    </lineage>
</organism>
<dbReference type="InterPro" id="IPR021255">
    <property type="entry name" value="DUF2807"/>
</dbReference>
<proteinExistence type="predicted"/>
<keyword evidence="1" id="KW-0732">Signal</keyword>
<feature type="domain" description="Putative auto-transporter adhesin head GIN" evidence="2">
    <location>
        <begin position="43"/>
        <end position="225"/>
    </location>
</feature>
<comment type="caution">
    <text evidence="3">The sequence shown here is derived from an EMBL/GenBank/DDBJ whole genome shotgun (WGS) entry which is preliminary data.</text>
</comment>
<name>A0ABV7NFC3_9SPHN</name>
<evidence type="ECO:0000259" key="2">
    <source>
        <dbReference type="Pfam" id="PF10988"/>
    </source>
</evidence>
<evidence type="ECO:0000313" key="3">
    <source>
        <dbReference type="EMBL" id="MFC3441975.1"/>
    </source>
</evidence>
<reference evidence="4" key="1">
    <citation type="journal article" date="2019" name="Int. J. Syst. Evol. Microbiol.">
        <title>The Global Catalogue of Microorganisms (GCM) 10K type strain sequencing project: providing services to taxonomists for standard genome sequencing and annotation.</title>
        <authorList>
            <consortium name="The Broad Institute Genomics Platform"/>
            <consortium name="The Broad Institute Genome Sequencing Center for Infectious Disease"/>
            <person name="Wu L."/>
            <person name="Ma J."/>
        </authorList>
    </citation>
    <scope>NUCLEOTIDE SEQUENCE [LARGE SCALE GENOMIC DNA]</scope>
    <source>
        <strain evidence="4">CCM 7491</strain>
    </source>
</reference>
<dbReference type="RefSeq" id="WP_380795991.1">
    <property type="nucleotide sequence ID" value="NZ_JBHRVU010000004.1"/>
</dbReference>
<dbReference type="EMBL" id="JBHRVU010000004">
    <property type="protein sequence ID" value="MFC3441975.1"/>
    <property type="molecule type" value="Genomic_DNA"/>
</dbReference>
<dbReference type="Pfam" id="PF10988">
    <property type="entry name" value="DUF2807"/>
    <property type="match status" value="1"/>
</dbReference>